<sequence length="268" mass="30890">MLLTPDVPSKQTVCQMDEKMLTNLIEKLLDKKLNPILETLDEVKNKVATIDKIEQSLSFLSDKYDDLLLKVIAMEDFNNELAKENKFLKESLLSSTNNIELMKQDLNNLEQYSRRECLEIRGIPVLPGEKTNEIVRKVGEVIGIAIESNDISISHRLPANRNNSRNTEPAIIAKFIRRDIPDQLYKARKNLRQITTRDIGILRTAERKIYIAESLTQANKKLFNKCLEFKKQQHYKFIWTVNGKIFLHKDESSPSIGITHIRDIPMAG</sequence>
<dbReference type="AlphaFoldDB" id="A0A7D9DSD1"/>
<dbReference type="EMBL" id="CACRXK020001881">
    <property type="protein sequence ID" value="CAB3991587.1"/>
    <property type="molecule type" value="Genomic_DNA"/>
</dbReference>
<proteinExistence type="predicted"/>
<gene>
    <name evidence="2" type="ORF">PACLA_8A019709</name>
</gene>
<evidence type="ECO:0000259" key="1">
    <source>
        <dbReference type="Pfam" id="PF25298"/>
    </source>
</evidence>
<keyword evidence="3" id="KW-1185">Reference proteome</keyword>
<dbReference type="PANTHER" id="PTHR11505">
    <property type="entry name" value="L1 TRANSPOSABLE ELEMENT-RELATED"/>
    <property type="match status" value="1"/>
</dbReference>
<accession>A0A7D9DSD1</accession>
<comment type="caution">
    <text evidence="2">The sequence shown here is derived from an EMBL/GenBank/DDBJ whole genome shotgun (WGS) entry which is preliminary data.</text>
</comment>
<dbReference type="Proteomes" id="UP001152795">
    <property type="component" value="Unassembled WGS sequence"/>
</dbReference>
<name>A0A7D9DSD1_PARCT</name>
<protein>
    <submittedName>
        <fullName evidence="2">Partial</fullName>
    </submittedName>
</protein>
<dbReference type="InterPro" id="IPR057251">
    <property type="entry name" value="FP_C"/>
</dbReference>
<dbReference type="InterPro" id="IPR004244">
    <property type="entry name" value="Transposase_22"/>
</dbReference>
<feature type="domain" description="FP protein C-terminal" evidence="1">
    <location>
        <begin position="216"/>
        <end position="264"/>
    </location>
</feature>
<reference evidence="2" key="1">
    <citation type="submission" date="2020-04" db="EMBL/GenBank/DDBJ databases">
        <authorList>
            <person name="Alioto T."/>
            <person name="Alioto T."/>
            <person name="Gomez Garrido J."/>
        </authorList>
    </citation>
    <scope>NUCLEOTIDE SEQUENCE</scope>
    <source>
        <strain evidence="2">A484AB</strain>
    </source>
</reference>
<dbReference type="OrthoDB" id="5966936at2759"/>
<organism evidence="2 3">
    <name type="scientific">Paramuricea clavata</name>
    <name type="common">Red gorgonian</name>
    <name type="synonym">Violescent sea-whip</name>
    <dbReference type="NCBI Taxonomy" id="317549"/>
    <lineage>
        <taxon>Eukaryota</taxon>
        <taxon>Metazoa</taxon>
        <taxon>Cnidaria</taxon>
        <taxon>Anthozoa</taxon>
        <taxon>Octocorallia</taxon>
        <taxon>Malacalcyonacea</taxon>
        <taxon>Plexauridae</taxon>
        <taxon>Paramuricea</taxon>
    </lineage>
</organism>
<dbReference type="Pfam" id="PF25298">
    <property type="entry name" value="Baculo_FP_2nd"/>
    <property type="match status" value="1"/>
</dbReference>
<evidence type="ECO:0000313" key="3">
    <source>
        <dbReference type="Proteomes" id="UP001152795"/>
    </source>
</evidence>
<evidence type="ECO:0000313" key="2">
    <source>
        <dbReference type="EMBL" id="CAB3991587.1"/>
    </source>
</evidence>